<dbReference type="EMBL" id="CM042046">
    <property type="protein sequence ID" value="KAI3676214.1"/>
    <property type="molecule type" value="Genomic_DNA"/>
</dbReference>
<evidence type="ECO:0000313" key="2">
    <source>
        <dbReference type="Proteomes" id="UP001056120"/>
    </source>
</evidence>
<protein>
    <submittedName>
        <fullName evidence="1">Uncharacterized protein</fullName>
    </submittedName>
</protein>
<dbReference type="Proteomes" id="UP001056120">
    <property type="component" value="Linkage Group LG29"/>
</dbReference>
<accession>A0ACB8XY10</accession>
<name>A0ACB8XY10_9ASTR</name>
<keyword evidence="2" id="KW-1185">Reference proteome</keyword>
<proteinExistence type="predicted"/>
<gene>
    <name evidence="1" type="ORF">L1987_85815</name>
</gene>
<organism evidence="1 2">
    <name type="scientific">Smallanthus sonchifolius</name>
    <dbReference type="NCBI Taxonomy" id="185202"/>
    <lineage>
        <taxon>Eukaryota</taxon>
        <taxon>Viridiplantae</taxon>
        <taxon>Streptophyta</taxon>
        <taxon>Embryophyta</taxon>
        <taxon>Tracheophyta</taxon>
        <taxon>Spermatophyta</taxon>
        <taxon>Magnoliopsida</taxon>
        <taxon>eudicotyledons</taxon>
        <taxon>Gunneridae</taxon>
        <taxon>Pentapetalae</taxon>
        <taxon>asterids</taxon>
        <taxon>campanulids</taxon>
        <taxon>Asterales</taxon>
        <taxon>Asteraceae</taxon>
        <taxon>Asteroideae</taxon>
        <taxon>Heliantheae alliance</taxon>
        <taxon>Millerieae</taxon>
        <taxon>Smallanthus</taxon>
    </lineage>
</organism>
<reference evidence="1 2" key="2">
    <citation type="journal article" date="2022" name="Mol. Ecol. Resour.">
        <title>The genomes of chicory, endive, great burdock and yacon provide insights into Asteraceae paleo-polyploidization history and plant inulin production.</title>
        <authorList>
            <person name="Fan W."/>
            <person name="Wang S."/>
            <person name="Wang H."/>
            <person name="Wang A."/>
            <person name="Jiang F."/>
            <person name="Liu H."/>
            <person name="Zhao H."/>
            <person name="Xu D."/>
            <person name="Zhang Y."/>
        </authorList>
    </citation>
    <scope>NUCLEOTIDE SEQUENCE [LARGE SCALE GENOMIC DNA]</scope>
    <source>
        <strain evidence="2">cv. Yunnan</strain>
        <tissue evidence="1">Leaves</tissue>
    </source>
</reference>
<evidence type="ECO:0000313" key="1">
    <source>
        <dbReference type="EMBL" id="KAI3676214.1"/>
    </source>
</evidence>
<reference evidence="2" key="1">
    <citation type="journal article" date="2022" name="Mol. Ecol. Resour.">
        <title>The genomes of chicory, endive, great burdock and yacon provide insights into Asteraceae palaeo-polyploidization history and plant inulin production.</title>
        <authorList>
            <person name="Fan W."/>
            <person name="Wang S."/>
            <person name="Wang H."/>
            <person name="Wang A."/>
            <person name="Jiang F."/>
            <person name="Liu H."/>
            <person name="Zhao H."/>
            <person name="Xu D."/>
            <person name="Zhang Y."/>
        </authorList>
    </citation>
    <scope>NUCLEOTIDE SEQUENCE [LARGE SCALE GENOMIC DNA]</scope>
    <source>
        <strain evidence="2">cv. Yunnan</strain>
    </source>
</reference>
<comment type="caution">
    <text evidence="1">The sequence shown here is derived from an EMBL/GenBank/DDBJ whole genome shotgun (WGS) entry which is preliminary data.</text>
</comment>
<sequence>MPINRYQIRNVYSLADPELYKAADKDDPEALLEGVAMAGLVGVLRQLGDLAEQAHEDRELDDCYIKNTNMGLTSKLFHKFTSLYLMLNMISVLFDPKTIKFDQLLEWCSIKSLTTASLLMFAAEIFHDLHEELMATAARGHGLRVRVQQLESEIPPIERAFLSQTSHSAFFPNSGQIFAPKFSHLSSFIAGIDWHPTRQATQNLITMGDLPRFVMDSYEECRGPPRLFLLDKFDVGGAGACLKRFTDPSIFKVEASSYEIEIAETQREKKICQTKKKGSKWKGGGTPEVSQSSHAKLHQLFLEERVQTGATEAARRVKLKTRPKKFPFDSESGECYMNKLLNSPSRSHEVSPIPSNGSRLEDGGITGSALGSPMENTSPCVSSSKVAESQLSHADLEVDDNQITVDDEIHTDGLQNGYPSEDVASETDNYMDALATMESEVETSITQGTYSDANKNQLQSQLSDSQSIENSTASNDRNTSTTKGITGFGNSDTTSTSIECICPVGADSPPRPFACIEIPFRPRVPLVADNIPMTQNPGHNITNGTCIDMSKVSNVDQVARLGEGTSASNEVCSDHAEKLDSPRKSEEHQIYKKDTAKCASEHSGFLPIADGLSSFSFVRNLKGDLDNKYPNDSSIPMILLPNILETTNNQVKNDEENHRTDSVASSSQLVISRVDEMSSDTTFIDDIHAPEEQLKKKGDGVLVISDQVEARVLYSNRREIQSENSEIEPVTVADANTNECTDSSVLKEGTGTESEEREIESTYFDVNRDDGMGVGDDTKLEQIEVDSVNFDKEMSAAVLLPVDVDKHEDDGHSVSEQDSKESGEKEEVDELLVISPDNLDNNDVDSPSLNSKILQDQNHSSLVETDQKRVVDLPGLGSQPVDIGPCVSKVQLIDGAYEAAAFTESDNDLESKSPDHIDILEAAESSPLKDKVDQSNSQLHIQLPLESEGSQLVQRPRSPLIDAVAAHDKTKLRKVSDRETNQIPKVEERDTLLDQIRAKSINLKPAVQTRPIIQGANTNLRVAAILEKANAIRQAFAGSDDDESDNWSDS</sequence>